<dbReference type="InterPro" id="IPR056303">
    <property type="entry name" value="AMIN-like"/>
</dbReference>
<protein>
    <recommendedName>
        <fullName evidence="2">AMIN-like domain-containing protein</fullName>
    </recommendedName>
</protein>
<dbReference type="EMBL" id="JAKZBV010000001">
    <property type="protein sequence ID" value="MCH6469864.1"/>
    <property type="molecule type" value="Genomic_DNA"/>
</dbReference>
<organism evidence="3 4">
    <name type="scientific">Sinomonas terrae</name>
    <dbReference type="NCBI Taxonomy" id="2908838"/>
    <lineage>
        <taxon>Bacteria</taxon>
        <taxon>Bacillati</taxon>
        <taxon>Actinomycetota</taxon>
        <taxon>Actinomycetes</taxon>
        <taxon>Micrococcales</taxon>
        <taxon>Micrococcaceae</taxon>
        <taxon>Sinomonas</taxon>
    </lineage>
</organism>
<evidence type="ECO:0000313" key="4">
    <source>
        <dbReference type="Proteomes" id="UP001202922"/>
    </source>
</evidence>
<dbReference type="Proteomes" id="UP001202922">
    <property type="component" value="Unassembled WGS sequence"/>
</dbReference>
<dbReference type="Pfam" id="PF24837">
    <property type="entry name" value="AMIN-like"/>
    <property type="match status" value="1"/>
</dbReference>
<feature type="domain" description="AMIN-like" evidence="2">
    <location>
        <begin position="51"/>
        <end position="181"/>
    </location>
</feature>
<keyword evidence="1" id="KW-0732">Signal</keyword>
<evidence type="ECO:0000256" key="1">
    <source>
        <dbReference type="SAM" id="SignalP"/>
    </source>
</evidence>
<dbReference type="RefSeq" id="WP_241053332.1">
    <property type="nucleotide sequence ID" value="NZ_JAKZBV010000001.1"/>
</dbReference>
<proteinExistence type="predicted"/>
<comment type="caution">
    <text evidence="3">The sequence shown here is derived from an EMBL/GenBank/DDBJ whole genome shotgun (WGS) entry which is preliminary data.</text>
</comment>
<feature type="chain" id="PRO_5047489311" description="AMIN-like domain-containing protein" evidence="1">
    <location>
        <begin position="24"/>
        <end position="183"/>
    </location>
</feature>
<keyword evidence="4" id="KW-1185">Reference proteome</keyword>
<sequence>MRRIAAALGAALLALAIAPPATAAAPGTAAPSCGIAWGSLPKTDPALSAAAVAGVRAGAHECFDRMVVDLSGKVAGYSVRYVDDVVEPGNGRTVSVAGGARLQVTVTAPSYAANGTPTYSPADPGRLADVTGFQAFRQIAWAGSYEGYTDFGLGVRACLPFRVVVLDGPRTGSRLVIEVAHHW</sequence>
<evidence type="ECO:0000313" key="3">
    <source>
        <dbReference type="EMBL" id="MCH6469864.1"/>
    </source>
</evidence>
<name>A0ABS9TZK7_9MICC</name>
<evidence type="ECO:0000259" key="2">
    <source>
        <dbReference type="Pfam" id="PF24837"/>
    </source>
</evidence>
<reference evidence="3 4" key="1">
    <citation type="submission" date="2022-03" db="EMBL/GenBank/DDBJ databases">
        <title>Sinomonas sp. isolated from a soil.</title>
        <authorList>
            <person name="Han J."/>
            <person name="Kim D.-U."/>
        </authorList>
    </citation>
    <scope>NUCLEOTIDE SEQUENCE [LARGE SCALE GENOMIC DNA]</scope>
    <source>
        <strain evidence="3 4">5-5</strain>
    </source>
</reference>
<accession>A0ABS9TZK7</accession>
<feature type="signal peptide" evidence="1">
    <location>
        <begin position="1"/>
        <end position="23"/>
    </location>
</feature>
<gene>
    <name evidence="3" type="ORF">L0M17_07680</name>
</gene>